<dbReference type="EMBL" id="AVOT02067454">
    <property type="protein sequence ID" value="MBW0558978.1"/>
    <property type="molecule type" value="Genomic_DNA"/>
</dbReference>
<name>A0A9Q3PEE6_9BASI</name>
<evidence type="ECO:0000313" key="3">
    <source>
        <dbReference type="Proteomes" id="UP000765509"/>
    </source>
</evidence>
<proteinExistence type="predicted"/>
<evidence type="ECO:0000256" key="1">
    <source>
        <dbReference type="SAM" id="MobiDB-lite"/>
    </source>
</evidence>
<comment type="caution">
    <text evidence="2">The sequence shown here is derived from an EMBL/GenBank/DDBJ whole genome shotgun (WGS) entry which is preliminary data.</text>
</comment>
<evidence type="ECO:0000313" key="2">
    <source>
        <dbReference type="EMBL" id="MBW0558978.1"/>
    </source>
</evidence>
<accession>A0A9Q3PEE6</accession>
<keyword evidence="3" id="KW-1185">Reference proteome</keyword>
<dbReference type="AlphaFoldDB" id="A0A9Q3PEE6"/>
<organism evidence="2 3">
    <name type="scientific">Austropuccinia psidii MF-1</name>
    <dbReference type="NCBI Taxonomy" id="1389203"/>
    <lineage>
        <taxon>Eukaryota</taxon>
        <taxon>Fungi</taxon>
        <taxon>Dikarya</taxon>
        <taxon>Basidiomycota</taxon>
        <taxon>Pucciniomycotina</taxon>
        <taxon>Pucciniomycetes</taxon>
        <taxon>Pucciniales</taxon>
        <taxon>Sphaerophragmiaceae</taxon>
        <taxon>Austropuccinia</taxon>
    </lineage>
</organism>
<protein>
    <submittedName>
        <fullName evidence="2">Uncharacterized protein</fullName>
    </submittedName>
</protein>
<sequence length="81" mass="9207">MADELAKEAANFRTTSSHTLHHISIAKLKQVTKQNSRKSPNLSDMELERNRLKTPPKLIIQSLDQLEKGLAATIYQLRSNH</sequence>
<feature type="compositionally biased region" description="Polar residues" evidence="1">
    <location>
        <begin position="31"/>
        <end position="42"/>
    </location>
</feature>
<reference evidence="2" key="1">
    <citation type="submission" date="2021-03" db="EMBL/GenBank/DDBJ databases">
        <title>Draft genome sequence of rust myrtle Austropuccinia psidii MF-1, a brazilian biotype.</title>
        <authorList>
            <person name="Quecine M.C."/>
            <person name="Pachon D.M.R."/>
            <person name="Bonatelli M.L."/>
            <person name="Correr F.H."/>
            <person name="Franceschini L.M."/>
            <person name="Leite T.F."/>
            <person name="Margarido G.R.A."/>
            <person name="Almeida C.A."/>
            <person name="Ferrarezi J.A."/>
            <person name="Labate C.A."/>
        </authorList>
    </citation>
    <scope>NUCLEOTIDE SEQUENCE</scope>
    <source>
        <strain evidence="2">MF-1</strain>
    </source>
</reference>
<gene>
    <name evidence="2" type="ORF">O181_098693</name>
</gene>
<dbReference type="Proteomes" id="UP000765509">
    <property type="component" value="Unassembled WGS sequence"/>
</dbReference>
<feature type="region of interest" description="Disordered" evidence="1">
    <location>
        <begin position="30"/>
        <end position="50"/>
    </location>
</feature>